<dbReference type="Proteomes" id="UP000730482">
    <property type="component" value="Unassembled WGS sequence"/>
</dbReference>
<dbReference type="InterPro" id="IPR006626">
    <property type="entry name" value="PbH1"/>
</dbReference>
<dbReference type="InterPro" id="IPR011050">
    <property type="entry name" value="Pectin_lyase_fold/virulence"/>
</dbReference>
<dbReference type="SUPFAM" id="SSF141072">
    <property type="entry name" value="CalX-like"/>
    <property type="match status" value="1"/>
</dbReference>
<dbReference type="PROSITE" id="PS51318">
    <property type="entry name" value="TAT"/>
    <property type="match status" value="1"/>
</dbReference>
<reference evidence="1 2" key="1">
    <citation type="submission" date="2020-02" db="EMBL/GenBank/DDBJ databases">
        <title>Acidophilic actinobacteria isolated from forest soil.</title>
        <authorList>
            <person name="Golinska P."/>
        </authorList>
    </citation>
    <scope>NUCLEOTIDE SEQUENCE [LARGE SCALE GENOMIC DNA]</scope>
    <source>
        <strain evidence="1 2">NL8</strain>
    </source>
</reference>
<comment type="caution">
    <text evidence="1">The sequence shown here is derived from an EMBL/GenBank/DDBJ whole genome shotgun (WGS) entry which is preliminary data.</text>
</comment>
<dbReference type="SUPFAM" id="SSF51126">
    <property type="entry name" value="Pectin lyase-like"/>
    <property type="match status" value="1"/>
</dbReference>
<sequence length="609" mass="61374">MSAHSQDHSLGPKRRSFLQLSAAAVVAAGLPIAAGGRAHADGGPTFTAVFTPSDPTSGIQAALDAAAASGGTAATVVIPDVGQNWVTDPLLIDHTPISNGALKLTVLFQPGVTVQARPGAYPDAQCLLTIDGGNAARSTTANRGFGIVGVTLSGYGATLAMNKSEYTTGEQRHVIKLVSAGDIWIEGLTLRDSGGDGIAVTATKGNYAVNGYCGNVTVVNVHCDNNRRNGMSVNSCDGMTVSGSAFTNSNGTGPSAGIDFEPDQPLPALKPPSPYTQPVYNRLANITVTDCFMGGNVNSGVLVQSAWLTGAPTTSPIGITLDRILIGPQQAAAGQDAPEPSFMYAGPGDQGKDPGGAVTLSNSLIRTSPNSGSILVAHSWSGGVDPNGGVQPPTGTKLKLTNTASLDLGNAAGTYKPFTLQADGFSGAAPVSEYGGVVFSNFLMVTDQAPPFMQAIDDTTAHSTLANLSGTLTVVDPSGVSTSLGSSPRNITFAITHMPALPAATVSVAASAATVAAGAPIQLTFTRASADVSAPLPVSYAVGGTAGQRYDFDGLPGAAVIPAGQSSVTVSFGTRRPDTGTDTRTVSVTIQPDSSYTVGSPAAATISIT</sequence>
<organism evidence="1 2">
    <name type="scientific">Catenulispora pinistramenti</name>
    <dbReference type="NCBI Taxonomy" id="2705254"/>
    <lineage>
        <taxon>Bacteria</taxon>
        <taxon>Bacillati</taxon>
        <taxon>Actinomycetota</taxon>
        <taxon>Actinomycetes</taxon>
        <taxon>Catenulisporales</taxon>
        <taxon>Catenulisporaceae</taxon>
        <taxon>Catenulispora</taxon>
    </lineage>
</organism>
<protein>
    <submittedName>
        <fullName evidence="1">Right-handed parallel beta-helix repeat-containing protein</fullName>
    </submittedName>
</protein>
<dbReference type="InterPro" id="IPR012334">
    <property type="entry name" value="Pectin_lyas_fold"/>
</dbReference>
<dbReference type="SMART" id="SM00710">
    <property type="entry name" value="PbH1"/>
    <property type="match status" value="5"/>
</dbReference>
<dbReference type="EMBL" id="JAAFYZ010000039">
    <property type="protein sequence ID" value="MBS2548006.1"/>
    <property type="molecule type" value="Genomic_DNA"/>
</dbReference>
<dbReference type="Gene3D" id="2.60.40.2030">
    <property type="match status" value="1"/>
</dbReference>
<accession>A0ABS5KPM9</accession>
<dbReference type="Gene3D" id="2.160.20.10">
    <property type="entry name" value="Single-stranded right-handed beta-helix, Pectin lyase-like"/>
    <property type="match status" value="1"/>
</dbReference>
<keyword evidence="2" id="KW-1185">Reference proteome</keyword>
<evidence type="ECO:0000313" key="1">
    <source>
        <dbReference type="EMBL" id="MBS2548006.1"/>
    </source>
</evidence>
<dbReference type="RefSeq" id="WP_212009585.1">
    <property type="nucleotide sequence ID" value="NZ_JAAFYZ010000039.1"/>
</dbReference>
<dbReference type="InterPro" id="IPR006311">
    <property type="entry name" value="TAT_signal"/>
</dbReference>
<name>A0ABS5KPM9_9ACTN</name>
<evidence type="ECO:0000313" key="2">
    <source>
        <dbReference type="Proteomes" id="UP000730482"/>
    </source>
</evidence>
<proteinExistence type="predicted"/>
<gene>
    <name evidence="1" type="ORF">KGQ19_14140</name>
</gene>
<dbReference type="InterPro" id="IPR038081">
    <property type="entry name" value="CalX-like_sf"/>
</dbReference>